<protein>
    <submittedName>
        <fullName evidence="1">Uncharacterized protein</fullName>
    </submittedName>
</protein>
<dbReference type="EMBL" id="BMMK01000034">
    <property type="protein sequence ID" value="GGM75243.1"/>
    <property type="molecule type" value="Genomic_DNA"/>
</dbReference>
<dbReference type="AlphaFoldDB" id="A0A8J3CJB9"/>
<comment type="caution">
    <text evidence="1">The sequence shown here is derived from an EMBL/GenBank/DDBJ whole genome shotgun (WGS) entry which is preliminary data.</text>
</comment>
<proteinExistence type="predicted"/>
<dbReference type="Pfam" id="PF19450">
    <property type="entry name" value="DUF5988"/>
    <property type="match status" value="1"/>
</dbReference>
<reference evidence="1" key="2">
    <citation type="submission" date="2020-09" db="EMBL/GenBank/DDBJ databases">
        <authorList>
            <person name="Sun Q."/>
            <person name="Zhou Y."/>
        </authorList>
    </citation>
    <scope>NUCLEOTIDE SEQUENCE</scope>
    <source>
        <strain evidence="1">CGMCC 4.5737</strain>
    </source>
</reference>
<dbReference type="RefSeq" id="WP_229686753.1">
    <property type="nucleotide sequence ID" value="NZ_BMMK01000034.1"/>
</dbReference>
<accession>A0A8J3CJB9</accession>
<keyword evidence="2" id="KW-1185">Reference proteome</keyword>
<sequence>MTGLTTSTMVILEGGPRDLPKRVVPGPILDGRLKIQFRGGYEHFEATDHRRETPFGVLTVYEWTLRTEMAE</sequence>
<dbReference type="Proteomes" id="UP000637578">
    <property type="component" value="Unassembled WGS sequence"/>
</dbReference>
<evidence type="ECO:0000313" key="1">
    <source>
        <dbReference type="EMBL" id="GGM75243.1"/>
    </source>
</evidence>
<reference evidence="1" key="1">
    <citation type="journal article" date="2014" name="Int. J. Syst. Evol. Microbiol.">
        <title>Complete genome sequence of Corynebacterium casei LMG S-19264T (=DSM 44701T), isolated from a smear-ripened cheese.</title>
        <authorList>
            <consortium name="US DOE Joint Genome Institute (JGI-PGF)"/>
            <person name="Walter F."/>
            <person name="Albersmeier A."/>
            <person name="Kalinowski J."/>
            <person name="Ruckert C."/>
        </authorList>
    </citation>
    <scope>NUCLEOTIDE SEQUENCE</scope>
    <source>
        <strain evidence="1">CGMCC 4.5737</strain>
    </source>
</reference>
<gene>
    <name evidence="1" type="ORF">GCM10012275_52410</name>
</gene>
<dbReference type="InterPro" id="IPR046030">
    <property type="entry name" value="DUF5988"/>
</dbReference>
<evidence type="ECO:0000313" key="2">
    <source>
        <dbReference type="Proteomes" id="UP000637578"/>
    </source>
</evidence>
<organism evidence="1 2">
    <name type="scientific">Longimycelium tulufanense</name>
    <dbReference type="NCBI Taxonomy" id="907463"/>
    <lineage>
        <taxon>Bacteria</taxon>
        <taxon>Bacillati</taxon>
        <taxon>Actinomycetota</taxon>
        <taxon>Actinomycetes</taxon>
        <taxon>Pseudonocardiales</taxon>
        <taxon>Pseudonocardiaceae</taxon>
        <taxon>Longimycelium</taxon>
    </lineage>
</organism>
<name>A0A8J3CJB9_9PSEU</name>